<dbReference type="Pfam" id="PF02518">
    <property type="entry name" value="HATPase_c"/>
    <property type="match status" value="1"/>
</dbReference>
<protein>
    <recommendedName>
        <fullName evidence="1">Histidine kinase/HSP90-like ATPase domain-containing protein</fullName>
    </recommendedName>
</protein>
<organism evidence="2 3">
    <name type="scientific">Penicillium chrysogenum</name>
    <name type="common">Penicillium notatum</name>
    <dbReference type="NCBI Taxonomy" id="5076"/>
    <lineage>
        <taxon>Eukaryota</taxon>
        <taxon>Fungi</taxon>
        <taxon>Dikarya</taxon>
        <taxon>Ascomycota</taxon>
        <taxon>Pezizomycotina</taxon>
        <taxon>Eurotiomycetes</taxon>
        <taxon>Eurotiomycetidae</taxon>
        <taxon>Eurotiales</taxon>
        <taxon>Aspergillaceae</taxon>
        <taxon>Penicillium</taxon>
        <taxon>Penicillium chrysogenum species complex</taxon>
    </lineage>
</organism>
<evidence type="ECO:0000313" key="2">
    <source>
        <dbReference type="EMBL" id="KAJ5275600.1"/>
    </source>
</evidence>
<dbReference type="Proteomes" id="UP001220256">
    <property type="component" value="Unassembled WGS sequence"/>
</dbReference>
<name>A0ABQ8WT27_PENCH</name>
<keyword evidence="3" id="KW-1185">Reference proteome</keyword>
<evidence type="ECO:0000259" key="1">
    <source>
        <dbReference type="Pfam" id="PF02518"/>
    </source>
</evidence>
<dbReference type="Gene3D" id="3.30.565.10">
    <property type="entry name" value="Histidine kinase-like ATPase, C-terminal domain"/>
    <property type="match status" value="1"/>
</dbReference>
<gene>
    <name evidence="2" type="ORF">N7505_004145</name>
</gene>
<dbReference type="InterPro" id="IPR003594">
    <property type="entry name" value="HATPase_dom"/>
</dbReference>
<feature type="domain" description="Histidine kinase/HSP90-like ATPase" evidence="1">
    <location>
        <begin position="36"/>
        <end position="90"/>
    </location>
</feature>
<accession>A0ABQ8WT27</accession>
<dbReference type="EMBL" id="JAPVEB010000002">
    <property type="protein sequence ID" value="KAJ5275600.1"/>
    <property type="molecule type" value="Genomic_DNA"/>
</dbReference>
<proteinExistence type="predicted"/>
<comment type="caution">
    <text evidence="2">The sequence shown here is derived from an EMBL/GenBank/DDBJ whole genome shotgun (WGS) entry which is preliminary data.</text>
</comment>
<evidence type="ECO:0000313" key="3">
    <source>
        <dbReference type="Proteomes" id="UP001220256"/>
    </source>
</evidence>
<dbReference type="SUPFAM" id="SSF55874">
    <property type="entry name" value="ATPase domain of HSP90 chaperone/DNA topoisomerase II/histidine kinase"/>
    <property type="match status" value="1"/>
</dbReference>
<sequence>MSSNKEAGDAITEDLRAQNQFSVVIRMIRSLAGAWRRIMMNLLGNAMKWTTAGFIEIALSKARDRSDPQPPLVHLSITDTGRGIAPDFIKHEILSHSLREIRCLRASGWA</sequence>
<dbReference type="InterPro" id="IPR036890">
    <property type="entry name" value="HATPase_C_sf"/>
</dbReference>
<reference evidence="2 3" key="1">
    <citation type="journal article" date="2023" name="IMA Fungus">
        <title>Comparative genomic study of the Penicillium genus elucidates a diverse pangenome and 15 lateral gene transfer events.</title>
        <authorList>
            <person name="Petersen C."/>
            <person name="Sorensen T."/>
            <person name="Nielsen M.R."/>
            <person name="Sondergaard T.E."/>
            <person name="Sorensen J.L."/>
            <person name="Fitzpatrick D.A."/>
            <person name="Frisvad J.C."/>
            <person name="Nielsen K.L."/>
        </authorList>
    </citation>
    <scope>NUCLEOTIDE SEQUENCE [LARGE SCALE GENOMIC DNA]</scope>
    <source>
        <strain evidence="2 3">IBT 3361</strain>
    </source>
</reference>